<keyword evidence="6" id="KW-0812">Transmembrane</keyword>
<keyword evidence="3" id="KW-0597">Phosphoprotein</keyword>
<dbReference type="PANTHER" id="PTHR43047">
    <property type="entry name" value="TWO-COMPONENT HISTIDINE PROTEIN KINASE"/>
    <property type="match status" value="1"/>
</dbReference>
<dbReference type="AlphaFoldDB" id="A0A4Q2RFX3"/>
<protein>
    <recommendedName>
        <fullName evidence="2">histidine kinase</fullName>
        <ecNumber evidence="2">2.7.13.3</ecNumber>
    </recommendedName>
</protein>
<dbReference type="EMBL" id="QYBC01000004">
    <property type="protein sequence ID" value="RYB06275.1"/>
    <property type="molecule type" value="Genomic_DNA"/>
</dbReference>
<keyword evidence="5 8" id="KW-0418">Kinase</keyword>
<dbReference type="FunFam" id="3.30.565.10:FF:000006">
    <property type="entry name" value="Sensor histidine kinase WalK"/>
    <property type="match status" value="1"/>
</dbReference>
<comment type="caution">
    <text evidence="8">The sequence shown here is derived from an EMBL/GenBank/DDBJ whole genome shotgun (WGS) entry which is preliminary data.</text>
</comment>
<dbReference type="InterPro" id="IPR005467">
    <property type="entry name" value="His_kinase_dom"/>
</dbReference>
<dbReference type="InterPro" id="IPR004358">
    <property type="entry name" value="Sig_transdc_His_kin-like_C"/>
</dbReference>
<dbReference type="GO" id="GO:0009927">
    <property type="term" value="F:histidine phosphotransfer kinase activity"/>
    <property type="evidence" value="ECO:0007669"/>
    <property type="project" value="TreeGrafter"/>
</dbReference>
<dbReference type="InterPro" id="IPR036097">
    <property type="entry name" value="HisK_dim/P_sf"/>
</dbReference>
<keyword evidence="4" id="KW-0808">Transferase</keyword>
<dbReference type="Gene3D" id="3.30.565.10">
    <property type="entry name" value="Histidine kinase-like ATPase, C-terminal domain"/>
    <property type="match status" value="1"/>
</dbReference>
<dbReference type="SMART" id="SM00387">
    <property type="entry name" value="HATPase_c"/>
    <property type="match status" value="1"/>
</dbReference>
<reference evidence="8 9" key="1">
    <citation type="submission" date="2018-09" db="EMBL/GenBank/DDBJ databases">
        <authorList>
            <person name="Grouzdev D.S."/>
            <person name="Krutkina M.S."/>
        </authorList>
    </citation>
    <scope>NUCLEOTIDE SEQUENCE [LARGE SCALE GENOMIC DNA]</scope>
    <source>
        <strain evidence="8 9">RmlP001</strain>
    </source>
</reference>
<evidence type="ECO:0000256" key="1">
    <source>
        <dbReference type="ARBA" id="ARBA00000085"/>
    </source>
</evidence>
<sequence length="614" mass="63074">MANIGDAVGRHVHPDVRAEPIDAAVHRHFLTSRVLLSLGSLALAPLCLVGAAPAAWEAAALAWLVVPFGAALLVSRTGNLRAGEALSLLVWLGLGATLTLGAGSAFGLALLLMVPVEAAAASSAAVGAVAIVAAALLALGAALLSRFGQAGAAPGLSALGVAALLAALAYGGALATAAARTAQRRRAEERGARLRHSDLADAIDDVVLQFDRSGAAAAVGGAASVGGASQRLFCLPPQALLGRGFFERLHVADRPVFLKLVADTVSEGRGGTATMRLRTGRTLPSRRGDFDEPVFAVVDLSLRRRDVDAVDGAGARPVALGLLRDVSARAEQERLAAAAQDTQDRTHAGRDIFLANVSHELRTPLNAIIGFAEMLSNEALVPADPAKRRDYAAIIHESGLHLLAVVNGILDASKIESGAFDIRPEAFGLDELVAHCCDMVGLKADQTGVRLDQSVTPGALALVGDKRACKQIILNLLSNALKFTPAGGRVAIEARPEGNSVLIAVSDTGVGIAARDLPRLGDPFFQARANYDRPNDGTGLGLSVVRGLVGLHGGSIAIESAPGQGTRVSVRLPSDCRRAAPNAAGVTKIETISSYSSGTGHDGVPSGGRMQKFA</sequence>
<feature type="transmembrane region" description="Helical" evidence="6">
    <location>
        <begin position="88"/>
        <end position="114"/>
    </location>
</feature>
<dbReference type="InterPro" id="IPR003594">
    <property type="entry name" value="HATPase_dom"/>
</dbReference>
<evidence type="ECO:0000256" key="4">
    <source>
        <dbReference type="ARBA" id="ARBA00022679"/>
    </source>
</evidence>
<keyword evidence="9" id="KW-1185">Reference proteome</keyword>
<dbReference type="SUPFAM" id="SSF47384">
    <property type="entry name" value="Homodimeric domain of signal transducing histidine kinase"/>
    <property type="match status" value="1"/>
</dbReference>
<dbReference type="GO" id="GO:0005886">
    <property type="term" value="C:plasma membrane"/>
    <property type="evidence" value="ECO:0007669"/>
    <property type="project" value="TreeGrafter"/>
</dbReference>
<gene>
    <name evidence="8" type="ORF">D3272_05805</name>
</gene>
<keyword evidence="6" id="KW-1133">Transmembrane helix</keyword>
<dbReference type="PRINTS" id="PR00344">
    <property type="entry name" value="BCTRLSENSOR"/>
</dbReference>
<dbReference type="InterPro" id="IPR036890">
    <property type="entry name" value="HATPase_C_sf"/>
</dbReference>
<reference evidence="8 9" key="2">
    <citation type="submission" date="2019-02" db="EMBL/GenBank/DDBJ databases">
        <title>'Lichenibacterium ramalinii' gen. nov. sp. nov., 'Lichenibacterium minor' gen. nov. sp. nov.</title>
        <authorList>
            <person name="Pankratov T."/>
        </authorList>
    </citation>
    <scope>NUCLEOTIDE SEQUENCE [LARGE SCALE GENOMIC DNA]</scope>
    <source>
        <strain evidence="8 9">RmlP001</strain>
    </source>
</reference>
<evidence type="ECO:0000256" key="3">
    <source>
        <dbReference type="ARBA" id="ARBA00022553"/>
    </source>
</evidence>
<dbReference type="CDD" id="cd16922">
    <property type="entry name" value="HATPase_EvgS-ArcB-TorS-like"/>
    <property type="match status" value="1"/>
</dbReference>
<keyword evidence="6" id="KW-0472">Membrane</keyword>
<dbReference type="Gene3D" id="1.10.287.130">
    <property type="match status" value="1"/>
</dbReference>
<feature type="domain" description="Histidine kinase" evidence="7">
    <location>
        <begin position="356"/>
        <end position="576"/>
    </location>
</feature>
<feature type="transmembrane region" description="Helical" evidence="6">
    <location>
        <begin position="58"/>
        <end position="76"/>
    </location>
</feature>
<evidence type="ECO:0000256" key="6">
    <source>
        <dbReference type="SAM" id="Phobius"/>
    </source>
</evidence>
<comment type="catalytic activity">
    <reaction evidence="1">
        <text>ATP + protein L-histidine = ADP + protein N-phospho-L-histidine.</text>
        <dbReference type="EC" id="2.7.13.3"/>
    </reaction>
</comment>
<accession>A0A4Q2RFX3</accession>
<dbReference type="PROSITE" id="PS50109">
    <property type="entry name" value="HIS_KIN"/>
    <property type="match status" value="1"/>
</dbReference>
<dbReference type="EC" id="2.7.13.3" evidence="2"/>
<dbReference type="SMART" id="SM00388">
    <property type="entry name" value="HisKA"/>
    <property type="match status" value="1"/>
</dbReference>
<proteinExistence type="predicted"/>
<dbReference type="GO" id="GO:0000155">
    <property type="term" value="F:phosphorelay sensor kinase activity"/>
    <property type="evidence" value="ECO:0007669"/>
    <property type="project" value="InterPro"/>
</dbReference>
<dbReference type="PANTHER" id="PTHR43047:SF72">
    <property type="entry name" value="OSMOSENSING HISTIDINE PROTEIN KINASE SLN1"/>
    <property type="match status" value="1"/>
</dbReference>
<dbReference type="InterPro" id="IPR003661">
    <property type="entry name" value="HisK_dim/P_dom"/>
</dbReference>
<dbReference type="Proteomes" id="UP000289411">
    <property type="component" value="Unassembled WGS sequence"/>
</dbReference>
<dbReference type="CDD" id="cd00082">
    <property type="entry name" value="HisKA"/>
    <property type="match status" value="1"/>
</dbReference>
<evidence type="ECO:0000259" key="7">
    <source>
        <dbReference type="PROSITE" id="PS50109"/>
    </source>
</evidence>
<feature type="transmembrane region" description="Helical" evidence="6">
    <location>
        <begin position="120"/>
        <end position="144"/>
    </location>
</feature>
<organism evidence="8 9">
    <name type="scientific">Lichenibacterium ramalinae</name>
    <dbReference type="NCBI Taxonomy" id="2316527"/>
    <lineage>
        <taxon>Bacteria</taxon>
        <taxon>Pseudomonadati</taxon>
        <taxon>Pseudomonadota</taxon>
        <taxon>Alphaproteobacteria</taxon>
        <taxon>Hyphomicrobiales</taxon>
        <taxon>Lichenihabitantaceae</taxon>
        <taxon>Lichenibacterium</taxon>
    </lineage>
</organism>
<dbReference type="Pfam" id="PF02518">
    <property type="entry name" value="HATPase_c"/>
    <property type="match status" value="1"/>
</dbReference>
<name>A0A4Q2RFX3_9HYPH</name>
<dbReference type="InterPro" id="IPR000014">
    <property type="entry name" value="PAS"/>
</dbReference>
<dbReference type="CDD" id="cd00130">
    <property type="entry name" value="PAS"/>
    <property type="match status" value="1"/>
</dbReference>
<feature type="transmembrane region" description="Helical" evidence="6">
    <location>
        <begin position="34"/>
        <end position="52"/>
    </location>
</feature>
<dbReference type="Pfam" id="PF00512">
    <property type="entry name" value="HisKA"/>
    <property type="match status" value="1"/>
</dbReference>
<evidence type="ECO:0000256" key="5">
    <source>
        <dbReference type="ARBA" id="ARBA00022777"/>
    </source>
</evidence>
<feature type="transmembrane region" description="Helical" evidence="6">
    <location>
        <begin position="156"/>
        <end position="179"/>
    </location>
</feature>
<dbReference type="SUPFAM" id="SSF55874">
    <property type="entry name" value="ATPase domain of HSP90 chaperone/DNA topoisomerase II/histidine kinase"/>
    <property type="match status" value="1"/>
</dbReference>
<evidence type="ECO:0000313" key="9">
    <source>
        <dbReference type="Proteomes" id="UP000289411"/>
    </source>
</evidence>
<evidence type="ECO:0000313" key="8">
    <source>
        <dbReference type="EMBL" id="RYB06275.1"/>
    </source>
</evidence>
<evidence type="ECO:0000256" key="2">
    <source>
        <dbReference type="ARBA" id="ARBA00012438"/>
    </source>
</evidence>